<comment type="caution">
    <text evidence="1">The sequence shown here is derived from an EMBL/GenBank/DDBJ whole genome shotgun (WGS) entry which is preliminary data.</text>
</comment>
<dbReference type="EMBL" id="AKHW03002907">
    <property type="protein sequence ID" value="KYO36793.1"/>
    <property type="molecule type" value="Genomic_DNA"/>
</dbReference>
<gene>
    <name evidence="1" type="ORF">Y1Q_0020840</name>
</gene>
<evidence type="ECO:0000313" key="2">
    <source>
        <dbReference type="Proteomes" id="UP000050525"/>
    </source>
</evidence>
<sequence length="160" mass="17929">MAFPEKGAGIHEDQLCGVQRRQIHRALVQLRDTLQLEREKRQSIAVLNLDLAKAYDKVSRDVQINDFLSTWIAVESGVWQDCPLSPILFICTIKPLAQHLRQDPGIRGVHIPGSSNREAKVFSVSLLVKAFYLLQTLTLGSCTVMVKPAYWINTISASSE</sequence>
<dbReference type="Proteomes" id="UP000050525">
    <property type="component" value="Unassembled WGS sequence"/>
</dbReference>
<accession>A0A151NJ13</accession>
<name>A0A151NJ13_ALLMI</name>
<evidence type="ECO:0000313" key="1">
    <source>
        <dbReference type="EMBL" id="KYO36793.1"/>
    </source>
</evidence>
<dbReference type="AlphaFoldDB" id="A0A151NJ13"/>
<protein>
    <recommendedName>
        <fullName evidence="3">Reverse transcriptase domain-containing protein</fullName>
    </recommendedName>
</protein>
<evidence type="ECO:0008006" key="3">
    <source>
        <dbReference type="Google" id="ProtNLM"/>
    </source>
</evidence>
<keyword evidence="2" id="KW-1185">Reference proteome</keyword>
<proteinExistence type="predicted"/>
<reference evidence="1 2" key="1">
    <citation type="journal article" date="2012" name="Genome Biol.">
        <title>Sequencing three crocodilian genomes to illuminate the evolution of archosaurs and amniotes.</title>
        <authorList>
            <person name="St John J.A."/>
            <person name="Braun E.L."/>
            <person name="Isberg S.R."/>
            <person name="Miles L.G."/>
            <person name="Chong A.Y."/>
            <person name="Gongora J."/>
            <person name="Dalzell P."/>
            <person name="Moran C."/>
            <person name="Bed'hom B."/>
            <person name="Abzhanov A."/>
            <person name="Burgess S.C."/>
            <person name="Cooksey A.M."/>
            <person name="Castoe T.A."/>
            <person name="Crawford N.G."/>
            <person name="Densmore L.D."/>
            <person name="Drew J.C."/>
            <person name="Edwards S.V."/>
            <person name="Faircloth B.C."/>
            <person name="Fujita M.K."/>
            <person name="Greenwold M.J."/>
            <person name="Hoffmann F.G."/>
            <person name="Howard J.M."/>
            <person name="Iguchi T."/>
            <person name="Janes D.E."/>
            <person name="Khan S.Y."/>
            <person name="Kohno S."/>
            <person name="de Koning A.J."/>
            <person name="Lance S.L."/>
            <person name="McCarthy F.M."/>
            <person name="McCormack J.E."/>
            <person name="Merchant M.E."/>
            <person name="Peterson D.G."/>
            <person name="Pollock D.D."/>
            <person name="Pourmand N."/>
            <person name="Raney B.J."/>
            <person name="Roessler K.A."/>
            <person name="Sanford J.R."/>
            <person name="Sawyer R.H."/>
            <person name="Schmidt C.J."/>
            <person name="Triplett E.W."/>
            <person name="Tuberville T.D."/>
            <person name="Venegas-Anaya M."/>
            <person name="Howard J.T."/>
            <person name="Jarvis E.D."/>
            <person name="Guillette L.J.Jr."/>
            <person name="Glenn T.C."/>
            <person name="Green R.E."/>
            <person name="Ray D.A."/>
        </authorList>
    </citation>
    <scope>NUCLEOTIDE SEQUENCE [LARGE SCALE GENOMIC DNA]</scope>
    <source>
        <strain evidence="1">KSC_2009_1</strain>
    </source>
</reference>
<organism evidence="1 2">
    <name type="scientific">Alligator mississippiensis</name>
    <name type="common">American alligator</name>
    <dbReference type="NCBI Taxonomy" id="8496"/>
    <lineage>
        <taxon>Eukaryota</taxon>
        <taxon>Metazoa</taxon>
        <taxon>Chordata</taxon>
        <taxon>Craniata</taxon>
        <taxon>Vertebrata</taxon>
        <taxon>Euteleostomi</taxon>
        <taxon>Archelosauria</taxon>
        <taxon>Archosauria</taxon>
        <taxon>Crocodylia</taxon>
        <taxon>Alligatoridae</taxon>
        <taxon>Alligatorinae</taxon>
        <taxon>Alligator</taxon>
    </lineage>
</organism>